<accession>A0AAN8TQY9</accession>
<gene>
    <name evidence="1" type="ORF">RDI58_013552</name>
</gene>
<evidence type="ECO:0000313" key="1">
    <source>
        <dbReference type="EMBL" id="KAK6789752.1"/>
    </source>
</evidence>
<dbReference type="AlphaFoldDB" id="A0AAN8TQY9"/>
<sequence>MGMLKTNVNRLFQSFKKQCLGESLVTSHNQSGSIDKVRIICEIDIKSEDDQKGP</sequence>
<dbReference type="EMBL" id="JBANQN010000005">
    <property type="protein sequence ID" value="KAK6789752.1"/>
    <property type="molecule type" value="Genomic_DNA"/>
</dbReference>
<evidence type="ECO:0000313" key="2">
    <source>
        <dbReference type="Proteomes" id="UP001371456"/>
    </source>
</evidence>
<protein>
    <submittedName>
        <fullName evidence="1">Uncharacterized protein</fullName>
    </submittedName>
</protein>
<dbReference type="Proteomes" id="UP001371456">
    <property type="component" value="Unassembled WGS sequence"/>
</dbReference>
<reference evidence="1 2" key="1">
    <citation type="submission" date="2024-02" db="EMBL/GenBank/DDBJ databases">
        <title>de novo genome assembly of Solanum bulbocastanum strain 11H21.</title>
        <authorList>
            <person name="Hosaka A.J."/>
        </authorList>
    </citation>
    <scope>NUCLEOTIDE SEQUENCE [LARGE SCALE GENOMIC DNA]</scope>
    <source>
        <tissue evidence="1">Young leaves</tissue>
    </source>
</reference>
<comment type="caution">
    <text evidence="1">The sequence shown here is derived from an EMBL/GenBank/DDBJ whole genome shotgun (WGS) entry which is preliminary data.</text>
</comment>
<keyword evidence="2" id="KW-1185">Reference proteome</keyword>
<name>A0AAN8TQY9_SOLBU</name>
<organism evidence="1 2">
    <name type="scientific">Solanum bulbocastanum</name>
    <name type="common">Wild potato</name>
    <dbReference type="NCBI Taxonomy" id="147425"/>
    <lineage>
        <taxon>Eukaryota</taxon>
        <taxon>Viridiplantae</taxon>
        <taxon>Streptophyta</taxon>
        <taxon>Embryophyta</taxon>
        <taxon>Tracheophyta</taxon>
        <taxon>Spermatophyta</taxon>
        <taxon>Magnoliopsida</taxon>
        <taxon>eudicotyledons</taxon>
        <taxon>Gunneridae</taxon>
        <taxon>Pentapetalae</taxon>
        <taxon>asterids</taxon>
        <taxon>lamiids</taxon>
        <taxon>Solanales</taxon>
        <taxon>Solanaceae</taxon>
        <taxon>Solanoideae</taxon>
        <taxon>Solaneae</taxon>
        <taxon>Solanum</taxon>
    </lineage>
</organism>
<proteinExistence type="predicted"/>